<dbReference type="HOGENOM" id="CLU_2758711_0_0_1"/>
<feature type="compositionally biased region" description="Pro residues" evidence="1">
    <location>
        <begin position="26"/>
        <end position="36"/>
    </location>
</feature>
<name>A0A0C3F5P0_PILCF</name>
<proteinExistence type="predicted"/>
<evidence type="ECO:0000313" key="2">
    <source>
        <dbReference type="EMBL" id="KIM75181.1"/>
    </source>
</evidence>
<accession>A0A0C3F5P0</accession>
<dbReference type="EMBL" id="KN833049">
    <property type="protein sequence ID" value="KIM75181.1"/>
    <property type="molecule type" value="Genomic_DNA"/>
</dbReference>
<reference evidence="2 3" key="1">
    <citation type="submission" date="2014-04" db="EMBL/GenBank/DDBJ databases">
        <authorList>
            <consortium name="DOE Joint Genome Institute"/>
            <person name="Kuo A."/>
            <person name="Tarkka M."/>
            <person name="Buscot F."/>
            <person name="Kohler A."/>
            <person name="Nagy L.G."/>
            <person name="Floudas D."/>
            <person name="Copeland A."/>
            <person name="Barry K.W."/>
            <person name="Cichocki N."/>
            <person name="Veneault-Fourrey C."/>
            <person name="LaButti K."/>
            <person name="Lindquist E.A."/>
            <person name="Lipzen A."/>
            <person name="Lundell T."/>
            <person name="Morin E."/>
            <person name="Murat C."/>
            <person name="Sun H."/>
            <person name="Tunlid A."/>
            <person name="Henrissat B."/>
            <person name="Grigoriev I.V."/>
            <person name="Hibbett D.S."/>
            <person name="Martin F."/>
            <person name="Nordberg H.P."/>
            <person name="Cantor M.N."/>
            <person name="Hua S.X."/>
        </authorList>
    </citation>
    <scope>NUCLEOTIDE SEQUENCE [LARGE SCALE GENOMIC DNA]</scope>
    <source>
        <strain evidence="2 3">F 1598</strain>
    </source>
</reference>
<sequence length="70" mass="7871">MDPEQPIPASVSVDLPVSRAPMMQFPEPPLYPPSPPIDSELPEVLQNDSNIAQLSQQKLNDRHLKKRQIT</sequence>
<gene>
    <name evidence="2" type="ORF">PILCRDRAFT_13745</name>
</gene>
<dbReference type="Proteomes" id="UP000054166">
    <property type="component" value="Unassembled WGS sequence"/>
</dbReference>
<protein>
    <submittedName>
        <fullName evidence="2">Uncharacterized protein</fullName>
    </submittedName>
</protein>
<dbReference type="AlphaFoldDB" id="A0A0C3F5P0"/>
<organism evidence="2 3">
    <name type="scientific">Piloderma croceum (strain F 1598)</name>
    <dbReference type="NCBI Taxonomy" id="765440"/>
    <lineage>
        <taxon>Eukaryota</taxon>
        <taxon>Fungi</taxon>
        <taxon>Dikarya</taxon>
        <taxon>Basidiomycota</taxon>
        <taxon>Agaricomycotina</taxon>
        <taxon>Agaricomycetes</taxon>
        <taxon>Agaricomycetidae</taxon>
        <taxon>Atheliales</taxon>
        <taxon>Atheliaceae</taxon>
        <taxon>Piloderma</taxon>
    </lineage>
</organism>
<keyword evidence="3" id="KW-1185">Reference proteome</keyword>
<evidence type="ECO:0000313" key="3">
    <source>
        <dbReference type="Proteomes" id="UP000054166"/>
    </source>
</evidence>
<reference evidence="3" key="2">
    <citation type="submission" date="2015-01" db="EMBL/GenBank/DDBJ databases">
        <title>Evolutionary Origins and Diversification of the Mycorrhizal Mutualists.</title>
        <authorList>
            <consortium name="DOE Joint Genome Institute"/>
            <consortium name="Mycorrhizal Genomics Consortium"/>
            <person name="Kohler A."/>
            <person name="Kuo A."/>
            <person name="Nagy L.G."/>
            <person name="Floudas D."/>
            <person name="Copeland A."/>
            <person name="Barry K.W."/>
            <person name="Cichocki N."/>
            <person name="Veneault-Fourrey C."/>
            <person name="LaButti K."/>
            <person name="Lindquist E.A."/>
            <person name="Lipzen A."/>
            <person name="Lundell T."/>
            <person name="Morin E."/>
            <person name="Murat C."/>
            <person name="Riley R."/>
            <person name="Ohm R."/>
            <person name="Sun H."/>
            <person name="Tunlid A."/>
            <person name="Henrissat B."/>
            <person name="Grigoriev I.V."/>
            <person name="Hibbett D.S."/>
            <person name="Martin F."/>
        </authorList>
    </citation>
    <scope>NUCLEOTIDE SEQUENCE [LARGE SCALE GENOMIC DNA]</scope>
    <source>
        <strain evidence="3">F 1598</strain>
    </source>
</reference>
<evidence type="ECO:0000256" key="1">
    <source>
        <dbReference type="SAM" id="MobiDB-lite"/>
    </source>
</evidence>
<feature type="region of interest" description="Disordered" evidence="1">
    <location>
        <begin position="23"/>
        <end position="42"/>
    </location>
</feature>
<dbReference type="InParanoid" id="A0A0C3F5P0"/>